<gene>
    <name evidence="1" type="ORF">AMAG_19118</name>
</gene>
<reference evidence="2" key="2">
    <citation type="submission" date="2009-11" db="EMBL/GenBank/DDBJ databases">
        <title>The Genome Sequence of Allomyces macrogynus strain ATCC 38327.</title>
        <authorList>
            <consortium name="The Broad Institute Genome Sequencing Platform"/>
            <person name="Russ C."/>
            <person name="Cuomo C."/>
            <person name="Shea T."/>
            <person name="Young S.K."/>
            <person name="Zeng Q."/>
            <person name="Koehrsen M."/>
            <person name="Haas B."/>
            <person name="Borodovsky M."/>
            <person name="Guigo R."/>
            <person name="Alvarado L."/>
            <person name="Berlin A."/>
            <person name="Borenstein D."/>
            <person name="Chen Z."/>
            <person name="Engels R."/>
            <person name="Freedman E."/>
            <person name="Gellesch M."/>
            <person name="Goldberg J."/>
            <person name="Griggs A."/>
            <person name="Gujja S."/>
            <person name="Heiman D."/>
            <person name="Hepburn T."/>
            <person name="Howarth C."/>
            <person name="Jen D."/>
            <person name="Larson L."/>
            <person name="Lewis B."/>
            <person name="Mehta T."/>
            <person name="Park D."/>
            <person name="Pearson M."/>
            <person name="Roberts A."/>
            <person name="Saif S."/>
            <person name="Shenoy N."/>
            <person name="Sisk P."/>
            <person name="Stolte C."/>
            <person name="Sykes S."/>
            <person name="Walk T."/>
            <person name="White J."/>
            <person name="Yandava C."/>
            <person name="Burger G."/>
            <person name="Gray M.W."/>
            <person name="Holland P.W.H."/>
            <person name="King N."/>
            <person name="Lang F.B.F."/>
            <person name="Roger A.J."/>
            <person name="Ruiz-Trillo I."/>
            <person name="Lander E."/>
            <person name="Nusbaum C."/>
        </authorList>
    </citation>
    <scope>NUCLEOTIDE SEQUENCE [LARGE SCALE GENOMIC DNA]</scope>
    <source>
        <strain evidence="2">ATCC 38327</strain>
    </source>
</reference>
<evidence type="ECO:0000313" key="1">
    <source>
        <dbReference type="EMBL" id="KNE64146.1"/>
    </source>
</evidence>
<keyword evidence="2" id="KW-1185">Reference proteome</keyword>
<dbReference type="OrthoDB" id="10259513at2759"/>
<dbReference type="InterPro" id="IPR034804">
    <property type="entry name" value="SQR/QFR_C/D"/>
</dbReference>
<evidence type="ECO:0000313" key="2">
    <source>
        <dbReference type="Proteomes" id="UP000054350"/>
    </source>
</evidence>
<dbReference type="AlphaFoldDB" id="A0A0L0SNP7"/>
<reference evidence="1 2" key="1">
    <citation type="submission" date="2009-11" db="EMBL/GenBank/DDBJ databases">
        <title>Annotation of Allomyces macrogynus ATCC 38327.</title>
        <authorList>
            <consortium name="The Broad Institute Genome Sequencing Platform"/>
            <person name="Russ C."/>
            <person name="Cuomo C."/>
            <person name="Burger G."/>
            <person name="Gray M.W."/>
            <person name="Holland P.W.H."/>
            <person name="King N."/>
            <person name="Lang F.B.F."/>
            <person name="Roger A.J."/>
            <person name="Ruiz-Trillo I."/>
            <person name="Young S.K."/>
            <person name="Zeng Q."/>
            <person name="Gargeya S."/>
            <person name="Fitzgerald M."/>
            <person name="Haas B."/>
            <person name="Abouelleil A."/>
            <person name="Alvarado L."/>
            <person name="Arachchi H.M."/>
            <person name="Berlin A."/>
            <person name="Chapman S.B."/>
            <person name="Gearin G."/>
            <person name="Goldberg J."/>
            <person name="Griggs A."/>
            <person name="Gujja S."/>
            <person name="Hansen M."/>
            <person name="Heiman D."/>
            <person name="Howarth C."/>
            <person name="Larimer J."/>
            <person name="Lui A."/>
            <person name="MacDonald P.J.P."/>
            <person name="McCowen C."/>
            <person name="Montmayeur A."/>
            <person name="Murphy C."/>
            <person name="Neiman D."/>
            <person name="Pearson M."/>
            <person name="Priest M."/>
            <person name="Roberts A."/>
            <person name="Saif S."/>
            <person name="Shea T."/>
            <person name="Sisk P."/>
            <person name="Stolte C."/>
            <person name="Sykes S."/>
            <person name="Wortman J."/>
            <person name="Nusbaum C."/>
            <person name="Birren B."/>
        </authorList>
    </citation>
    <scope>NUCLEOTIDE SEQUENCE [LARGE SCALE GENOMIC DNA]</scope>
    <source>
        <strain evidence="1 2">ATCC 38327</strain>
    </source>
</reference>
<organism evidence="1 2">
    <name type="scientific">Allomyces macrogynus (strain ATCC 38327)</name>
    <name type="common">Allomyces javanicus var. macrogynus</name>
    <dbReference type="NCBI Taxonomy" id="578462"/>
    <lineage>
        <taxon>Eukaryota</taxon>
        <taxon>Fungi</taxon>
        <taxon>Fungi incertae sedis</taxon>
        <taxon>Blastocladiomycota</taxon>
        <taxon>Blastocladiomycetes</taxon>
        <taxon>Blastocladiales</taxon>
        <taxon>Blastocladiaceae</taxon>
        <taxon>Allomyces</taxon>
    </lineage>
</organism>
<dbReference type="EMBL" id="GG745344">
    <property type="protein sequence ID" value="KNE64146.1"/>
    <property type="molecule type" value="Genomic_DNA"/>
</dbReference>
<name>A0A0L0SNP7_ALLM3</name>
<dbReference type="Pfam" id="PF09814">
    <property type="entry name" value="HECT_2"/>
    <property type="match status" value="1"/>
</dbReference>
<dbReference type="VEuPathDB" id="FungiDB:AMAG_19118"/>
<sequence length="238" mass="25714">MTTSTDSTVAATPSTTAGLKTVNRIQAVTGMALLPYTVLHLTGHVLAGHTSFGDSYLLAAREVYQNPVAEFAGAACLTLHLACGVYKALAVRKGRLGARAGSLTWFTRGTVTWNRHKVVQTALMAELLDHVTSHATHRSVVADLSRDGRATAMIWVLNWNCRVRMRTAASSRALKVLFRELEDGPDAGRLASDSTGTVVVPDSQPLLELLRAINASLPPSQAQHEIQGEQWKVAYLMQ</sequence>
<dbReference type="SUPFAM" id="SSF81343">
    <property type="entry name" value="Fumarate reductase respiratory complex transmembrane subunits"/>
    <property type="match status" value="1"/>
</dbReference>
<proteinExistence type="predicted"/>
<dbReference type="GO" id="GO:0016020">
    <property type="term" value="C:membrane"/>
    <property type="evidence" value="ECO:0007669"/>
    <property type="project" value="InterPro"/>
</dbReference>
<dbReference type="Proteomes" id="UP000054350">
    <property type="component" value="Unassembled WGS sequence"/>
</dbReference>
<dbReference type="InterPro" id="IPR019193">
    <property type="entry name" value="UBQ-conj_enz_E2-bd_prot"/>
</dbReference>
<accession>A0A0L0SNP7</accession>
<protein>
    <submittedName>
        <fullName evidence="1">Uncharacterized protein</fullName>
    </submittedName>
</protein>